<dbReference type="Proteomes" id="UP000226442">
    <property type="component" value="Unassembled WGS sequence"/>
</dbReference>
<dbReference type="InterPro" id="IPR011600">
    <property type="entry name" value="Pept_C14_caspase"/>
</dbReference>
<dbReference type="InterPro" id="IPR050452">
    <property type="entry name" value="Metacaspase"/>
</dbReference>
<sequence length="718" mass="77167">MGLKRRNFLQQAGWVLAALGISEAGWERLGDRYLQALAQPTARKLALLVGVDQYPGSALHGCVTDVELQRELLVYRFGFQSSDILTLTDSQATRENIETAFVTHLTQQAKPGDAVVFHFSGCGSRLSLGESLTVMPNSLVPVDDRVPTLGNRVVNDILEETLLLLMRSLPTSSSIAILDTSYNYPGFEGAGNFRIRSRPRPIVASPSIGELDLLDRLKLSSNQIYTPTTILTAAAPAQFAAEVQWNGFTAGLFTYALTQTLWWTTPASSLQVSFSRAAGQVEQITGRAQQPQILNDDLQAPSGMFSTSILNLSADGAVSVVEDGGKTVQLWLAGLPPEVLECCGGSVFSSVSSEGGRLLLLRRTGLTAKAQVLIPGQLTAGDLVREEIRVLPRNMGLTVALNSDLERIERVDATSAFAILAQVSAVGGDQRADYRFGRVPERTSSQAAAGYEAGLYRGRYGLFSLGETLIPHSEGDGGEAVKLAVQRLTPQLQTLLAMKLLRLTANEGSSRLKVRAMLATLAPQAQTVAQRSPVRGTGDDRVSSRYGESEKSGSLGILSVKAGSLIQYRLYNDGDLPVYFMVFRSDSSGLLLVLNSDGETSVPRPMQTIAPGANLSLSQARAIGPEASRAIVLAETLIIFSESPFDRTLAALQGGMQQVRDALPIRVLLNPLNVARAVLEDLHAASMTGVKKVGISTDDLALDVSVWATLSFVYRVVY</sequence>
<dbReference type="GO" id="GO:0005737">
    <property type="term" value="C:cytoplasm"/>
    <property type="evidence" value="ECO:0007669"/>
    <property type="project" value="TreeGrafter"/>
</dbReference>
<feature type="region of interest" description="Disordered" evidence="1">
    <location>
        <begin position="529"/>
        <end position="549"/>
    </location>
</feature>
<accession>A0A2G4EWY5</accession>
<name>A0A2G4EWY5_9CYAN</name>
<proteinExistence type="predicted"/>
<dbReference type="GO" id="GO:0006508">
    <property type="term" value="P:proteolysis"/>
    <property type="evidence" value="ECO:0007669"/>
    <property type="project" value="InterPro"/>
</dbReference>
<dbReference type="SUPFAM" id="SSF52129">
    <property type="entry name" value="Caspase-like"/>
    <property type="match status" value="1"/>
</dbReference>
<dbReference type="GO" id="GO:0004197">
    <property type="term" value="F:cysteine-type endopeptidase activity"/>
    <property type="evidence" value="ECO:0007669"/>
    <property type="project" value="InterPro"/>
</dbReference>
<dbReference type="InterPro" id="IPR011189">
    <property type="entry name" value="UCP_caspase_lke"/>
</dbReference>
<dbReference type="AlphaFoldDB" id="A0A2G4EWY5"/>
<dbReference type="OrthoDB" id="505527at2"/>
<feature type="domain" description="Peptidase C14 caspase" evidence="2">
    <location>
        <begin position="43"/>
        <end position="297"/>
    </location>
</feature>
<dbReference type="RefSeq" id="WP_096829772.1">
    <property type="nucleotide sequence ID" value="NZ_NXIB02000128.1"/>
</dbReference>
<evidence type="ECO:0000313" key="3">
    <source>
        <dbReference type="EMBL" id="PHX54062.1"/>
    </source>
</evidence>
<reference evidence="3" key="1">
    <citation type="submission" date="2017-10" db="EMBL/GenBank/DDBJ databases">
        <title>Draft genome sequence of the planktic cyanobacteria Tychonema bourrellyi isolated from alpine lentic freshwater.</title>
        <authorList>
            <person name="Tett A."/>
            <person name="Armanini F."/>
            <person name="Asnicar F."/>
            <person name="Boscaini A."/>
            <person name="Pasolli E."/>
            <person name="Zolfo M."/>
            <person name="Donati C."/>
            <person name="Salmaso N."/>
            <person name="Segata N."/>
        </authorList>
    </citation>
    <scope>NUCLEOTIDE SEQUENCE</scope>
    <source>
        <strain evidence="3">FEM_GT703</strain>
    </source>
</reference>
<protein>
    <submittedName>
        <fullName evidence="3">Peptidase C14</fullName>
    </submittedName>
</protein>
<dbReference type="PANTHER" id="PTHR48104">
    <property type="entry name" value="METACASPASE-4"/>
    <property type="match status" value="1"/>
</dbReference>
<organism evidence="3 4">
    <name type="scientific">Tychonema bourrellyi FEM_GT703</name>
    <dbReference type="NCBI Taxonomy" id="2040638"/>
    <lineage>
        <taxon>Bacteria</taxon>
        <taxon>Bacillati</taxon>
        <taxon>Cyanobacteriota</taxon>
        <taxon>Cyanophyceae</taxon>
        <taxon>Oscillatoriophycideae</taxon>
        <taxon>Oscillatoriales</taxon>
        <taxon>Microcoleaceae</taxon>
        <taxon>Tychonema</taxon>
    </lineage>
</organism>
<evidence type="ECO:0000259" key="2">
    <source>
        <dbReference type="Pfam" id="PF00656"/>
    </source>
</evidence>
<dbReference type="PIRSF" id="PIRSF007398">
    <property type="entry name" value="Sll0148_caspase"/>
    <property type="match status" value="1"/>
</dbReference>
<dbReference type="PANTHER" id="PTHR48104:SF30">
    <property type="entry name" value="METACASPASE-1"/>
    <property type="match status" value="1"/>
</dbReference>
<dbReference type="Gene3D" id="3.40.50.1460">
    <property type="match status" value="1"/>
</dbReference>
<gene>
    <name evidence="3" type="ORF">CP500_018165</name>
</gene>
<dbReference type="Pfam" id="PF00656">
    <property type="entry name" value="Peptidase_C14"/>
    <property type="match status" value="1"/>
</dbReference>
<dbReference type="PROSITE" id="PS51318">
    <property type="entry name" value="TAT"/>
    <property type="match status" value="1"/>
</dbReference>
<evidence type="ECO:0000256" key="1">
    <source>
        <dbReference type="SAM" id="MobiDB-lite"/>
    </source>
</evidence>
<dbReference type="InterPro" id="IPR029030">
    <property type="entry name" value="Caspase-like_dom_sf"/>
</dbReference>
<dbReference type="InterPro" id="IPR006311">
    <property type="entry name" value="TAT_signal"/>
</dbReference>
<keyword evidence="4" id="KW-1185">Reference proteome</keyword>
<comment type="caution">
    <text evidence="3">The sequence shown here is derived from an EMBL/GenBank/DDBJ whole genome shotgun (WGS) entry which is preliminary data.</text>
</comment>
<evidence type="ECO:0000313" key="4">
    <source>
        <dbReference type="Proteomes" id="UP000226442"/>
    </source>
</evidence>
<dbReference type="EMBL" id="NXIB02000128">
    <property type="protein sequence ID" value="PHX54062.1"/>
    <property type="molecule type" value="Genomic_DNA"/>
</dbReference>
<feature type="compositionally biased region" description="Basic and acidic residues" evidence="1">
    <location>
        <begin position="537"/>
        <end position="549"/>
    </location>
</feature>